<gene>
    <name evidence="1" type="ORF">BQ4739_LOCUS11673</name>
</gene>
<accession>A0A383W4D9</accession>
<dbReference type="PANTHER" id="PTHR35320">
    <property type="entry name" value="ATP-DEPENDENT CLP PROTEASE ATP-BINDING SUBUNIT"/>
    <property type="match status" value="1"/>
</dbReference>
<dbReference type="EMBL" id="FNXT01001058">
    <property type="protein sequence ID" value="SZX71536.1"/>
    <property type="molecule type" value="Genomic_DNA"/>
</dbReference>
<dbReference type="Proteomes" id="UP000256970">
    <property type="component" value="Unassembled WGS sequence"/>
</dbReference>
<proteinExistence type="predicted"/>
<organism evidence="1 2">
    <name type="scientific">Tetradesmus obliquus</name>
    <name type="common">Green alga</name>
    <name type="synonym">Acutodesmus obliquus</name>
    <dbReference type="NCBI Taxonomy" id="3088"/>
    <lineage>
        <taxon>Eukaryota</taxon>
        <taxon>Viridiplantae</taxon>
        <taxon>Chlorophyta</taxon>
        <taxon>core chlorophytes</taxon>
        <taxon>Chlorophyceae</taxon>
        <taxon>CS clade</taxon>
        <taxon>Sphaeropleales</taxon>
        <taxon>Scenedesmaceae</taxon>
        <taxon>Tetradesmus</taxon>
    </lineage>
</organism>
<keyword evidence="2" id="KW-1185">Reference proteome</keyword>
<reference evidence="1 2" key="1">
    <citation type="submission" date="2016-10" db="EMBL/GenBank/DDBJ databases">
        <authorList>
            <person name="Cai Z."/>
        </authorList>
    </citation>
    <scope>NUCLEOTIDE SEQUENCE [LARGE SCALE GENOMIC DNA]</scope>
</reference>
<dbReference type="AlphaFoldDB" id="A0A383W4D9"/>
<sequence>MSSATKVKLITAADCELAVSIYPKFAYNASSGGGTGTVQQLGDNKLQITFDTNELLIPDLNWRTASVFGVPIPPPLNIAIRPNKFEGVLDLTTGQLDMNFSADFDFTVGSLYKAPSLKVATTLTTEHSAGQIHKADGQRLSNGQVKLVGVARVPKVDDAFLSTFLMLPTDALAVMKAQLEFS</sequence>
<name>A0A383W4D9_TETOB</name>
<evidence type="ECO:0000313" key="1">
    <source>
        <dbReference type="EMBL" id="SZX71536.1"/>
    </source>
</evidence>
<protein>
    <recommendedName>
        <fullName evidence="3">Lipid/polyisoprenoid-binding YceI-like domain-containing protein</fullName>
    </recommendedName>
</protein>
<dbReference type="PANTHER" id="PTHR35320:SF1">
    <property type="entry name" value="ATP-DEPENDENT CLP PROTEASE ATP-BINDING SUBUNIT"/>
    <property type="match status" value="1"/>
</dbReference>
<evidence type="ECO:0008006" key="3">
    <source>
        <dbReference type="Google" id="ProtNLM"/>
    </source>
</evidence>
<evidence type="ECO:0000313" key="2">
    <source>
        <dbReference type="Proteomes" id="UP000256970"/>
    </source>
</evidence>